<dbReference type="RefSeq" id="WP_127081706.1">
    <property type="nucleotide sequence ID" value="NZ_RSCL01000007.1"/>
</dbReference>
<name>A0A3S1AP68_9CYAN</name>
<keyword evidence="3" id="KW-1185">Reference proteome</keyword>
<dbReference type="Proteomes" id="UP000271624">
    <property type="component" value="Unassembled WGS sequence"/>
</dbReference>
<proteinExistence type="predicted"/>
<organism evidence="2 3">
    <name type="scientific">Dulcicalothrix desertica PCC 7102</name>
    <dbReference type="NCBI Taxonomy" id="232991"/>
    <lineage>
        <taxon>Bacteria</taxon>
        <taxon>Bacillati</taxon>
        <taxon>Cyanobacteriota</taxon>
        <taxon>Cyanophyceae</taxon>
        <taxon>Nostocales</taxon>
        <taxon>Calotrichaceae</taxon>
        <taxon>Dulcicalothrix</taxon>
    </lineage>
</organism>
<accession>A0A3S1AP68</accession>
<reference evidence="2" key="2">
    <citation type="journal article" date="2019" name="Genome Biol. Evol.">
        <title>Day and night: Metabolic profiles and evolutionary relationships of six axenic non-marine cyanobacteria.</title>
        <authorList>
            <person name="Will S.E."/>
            <person name="Henke P."/>
            <person name="Boedeker C."/>
            <person name="Huang S."/>
            <person name="Brinkmann H."/>
            <person name="Rohde M."/>
            <person name="Jarek M."/>
            <person name="Friedl T."/>
            <person name="Seufert S."/>
            <person name="Schumacher M."/>
            <person name="Overmann J."/>
            <person name="Neumann-Schaal M."/>
            <person name="Petersen J."/>
        </authorList>
    </citation>
    <scope>NUCLEOTIDE SEQUENCE [LARGE SCALE GENOMIC DNA]</scope>
    <source>
        <strain evidence="2">PCC 7102</strain>
    </source>
</reference>
<comment type="caution">
    <text evidence="2">The sequence shown here is derived from an EMBL/GenBank/DDBJ whole genome shotgun (WGS) entry which is preliminary data.</text>
</comment>
<evidence type="ECO:0000256" key="1">
    <source>
        <dbReference type="SAM" id="MobiDB-lite"/>
    </source>
</evidence>
<dbReference type="InterPro" id="IPR032721">
    <property type="entry name" value="Toxin-deaminase"/>
</dbReference>
<dbReference type="AlphaFoldDB" id="A0A3S1AP68"/>
<feature type="region of interest" description="Disordered" evidence="1">
    <location>
        <begin position="46"/>
        <end position="66"/>
    </location>
</feature>
<dbReference type="OrthoDB" id="4038688at2"/>
<dbReference type="Pfam" id="PF14424">
    <property type="entry name" value="Toxin-deaminase"/>
    <property type="match status" value="1"/>
</dbReference>
<dbReference type="EMBL" id="RSCL01000007">
    <property type="protein sequence ID" value="RUT06016.1"/>
    <property type="molecule type" value="Genomic_DNA"/>
</dbReference>
<reference evidence="2" key="1">
    <citation type="submission" date="2018-12" db="EMBL/GenBank/DDBJ databases">
        <authorList>
            <person name="Will S."/>
            <person name="Neumann-Schaal M."/>
            <person name="Henke P."/>
        </authorList>
    </citation>
    <scope>NUCLEOTIDE SEQUENCE</scope>
    <source>
        <strain evidence="2">PCC 7102</strain>
    </source>
</reference>
<evidence type="ECO:0000313" key="3">
    <source>
        <dbReference type="Proteomes" id="UP000271624"/>
    </source>
</evidence>
<evidence type="ECO:0008006" key="4">
    <source>
        <dbReference type="Google" id="ProtNLM"/>
    </source>
</evidence>
<evidence type="ECO:0000313" key="2">
    <source>
        <dbReference type="EMBL" id="RUT06016.1"/>
    </source>
</evidence>
<feature type="compositionally biased region" description="Low complexity" evidence="1">
    <location>
        <begin position="47"/>
        <end position="65"/>
    </location>
</feature>
<sequence length="147" mass="16594">MRIDDLRTGAALIRERYLGKPVGKSNVAIAELYLEGDVSFCAGATSKGGSKSPIPKIPKPKSVGGQFEPAIDSRTQRVMDTDAEYKVISEIANTLEMFYHLQVEGKLYLYTEFQPCESCSTVLRQFEDKFPQITIQVFWDYPFPPQF</sequence>
<gene>
    <name evidence="2" type="ORF">DSM106972_032220</name>
</gene>
<protein>
    <recommendedName>
        <fullName evidence="4">CMP/dCMP-type deaminase domain-containing protein</fullName>
    </recommendedName>
</protein>